<name>A0A0D0EAM0_9AGAM</name>
<sequence length="64" mass="7399">MKYNYYYVGCCSKSYHDELDTENQQDLLAGCSREGGHDSLEEIIRLYHPRQTVHFLGGESLQEA</sequence>
<protein>
    <submittedName>
        <fullName evidence="1">Uncharacterized protein</fullName>
    </submittedName>
</protein>
<dbReference type="Proteomes" id="UP000054538">
    <property type="component" value="Unassembled WGS sequence"/>
</dbReference>
<proteinExistence type="predicted"/>
<dbReference type="EMBL" id="KN824833">
    <property type="protein sequence ID" value="KIL00450.1"/>
    <property type="molecule type" value="Genomic_DNA"/>
</dbReference>
<organism evidence="1 2">
    <name type="scientific">Paxillus rubicundulus Ve08.2h10</name>
    <dbReference type="NCBI Taxonomy" id="930991"/>
    <lineage>
        <taxon>Eukaryota</taxon>
        <taxon>Fungi</taxon>
        <taxon>Dikarya</taxon>
        <taxon>Basidiomycota</taxon>
        <taxon>Agaricomycotina</taxon>
        <taxon>Agaricomycetes</taxon>
        <taxon>Agaricomycetidae</taxon>
        <taxon>Boletales</taxon>
        <taxon>Paxilineae</taxon>
        <taxon>Paxillaceae</taxon>
        <taxon>Paxillus</taxon>
    </lineage>
</organism>
<dbReference type="AlphaFoldDB" id="A0A0D0EAM0"/>
<keyword evidence="2" id="KW-1185">Reference proteome</keyword>
<accession>A0A0D0EAM0</accession>
<evidence type="ECO:0000313" key="1">
    <source>
        <dbReference type="EMBL" id="KIL00450.1"/>
    </source>
</evidence>
<evidence type="ECO:0000313" key="2">
    <source>
        <dbReference type="Proteomes" id="UP000054538"/>
    </source>
</evidence>
<gene>
    <name evidence="1" type="ORF">PAXRUDRAFT_821640</name>
</gene>
<dbReference type="HOGENOM" id="CLU_2868301_0_0_1"/>
<reference evidence="2" key="2">
    <citation type="submission" date="2015-01" db="EMBL/GenBank/DDBJ databases">
        <title>Evolutionary Origins and Diversification of the Mycorrhizal Mutualists.</title>
        <authorList>
            <consortium name="DOE Joint Genome Institute"/>
            <consortium name="Mycorrhizal Genomics Consortium"/>
            <person name="Kohler A."/>
            <person name="Kuo A."/>
            <person name="Nagy L.G."/>
            <person name="Floudas D."/>
            <person name="Copeland A."/>
            <person name="Barry K.W."/>
            <person name="Cichocki N."/>
            <person name="Veneault-Fourrey C."/>
            <person name="LaButti K."/>
            <person name="Lindquist E.A."/>
            <person name="Lipzen A."/>
            <person name="Lundell T."/>
            <person name="Morin E."/>
            <person name="Murat C."/>
            <person name="Riley R."/>
            <person name="Ohm R."/>
            <person name="Sun H."/>
            <person name="Tunlid A."/>
            <person name="Henrissat B."/>
            <person name="Grigoriev I.V."/>
            <person name="Hibbett D.S."/>
            <person name="Martin F."/>
        </authorList>
    </citation>
    <scope>NUCLEOTIDE SEQUENCE [LARGE SCALE GENOMIC DNA]</scope>
    <source>
        <strain evidence="2">Ve08.2h10</strain>
    </source>
</reference>
<dbReference type="InParanoid" id="A0A0D0EAM0"/>
<reference evidence="1 2" key="1">
    <citation type="submission" date="2014-04" db="EMBL/GenBank/DDBJ databases">
        <authorList>
            <consortium name="DOE Joint Genome Institute"/>
            <person name="Kuo A."/>
            <person name="Kohler A."/>
            <person name="Jargeat P."/>
            <person name="Nagy L.G."/>
            <person name="Floudas D."/>
            <person name="Copeland A."/>
            <person name="Barry K.W."/>
            <person name="Cichocki N."/>
            <person name="Veneault-Fourrey C."/>
            <person name="LaButti K."/>
            <person name="Lindquist E.A."/>
            <person name="Lipzen A."/>
            <person name="Lundell T."/>
            <person name="Morin E."/>
            <person name="Murat C."/>
            <person name="Sun H."/>
            <person name="Tunlid A."/>
            <person name="Henrissat B."/>
            <person name="Grigoriev I.V."/>
            <person name="Hibbett D.S."/>
            <person name="Martin F."/>
            <person name="Nordberg H.P."/>
            <person name="Cantor M.N."/>
            <person name="Hua S.X."/>
        </authorList>
    </citation>
    <scope>NUCLEOTIDE SEQUENCE [LARGE SCALE GENOMIC DNA]</scope>
    <source>
        <strain evidence="1 2">Ve08.2h10</strain>
    </source>
</reference>